<comment type="function">
    <text evidence="5">F-actin-capping proteins bind in a Ca(2+)-independent manner to the fast growing ends of actin filaments (barbed end) thereby blocking the exchange of subunits at these ends. Unlike other capping proteins (such as gelsolin and severin), these proteins do not sever actin filaments.</text>
</comment>
<dbReference type="GO" id="GO:0008290">
    <property type="term" value="C:F-actin capping protein complex"/>
    <property type="evidence" value="ECO:0007669"/>
    <property type="project" value="UniProtKB-UniRule"/>
</dbReference>
<organism evidence="6">
    <name type="scientific">Lygus hesperus</name>
    <name type="common">Western plant bug</name>
    <dbReference type="NCBI Taxonomy" id="30085"/>
    <lineage>
        <taxon>Eukaryota</taxon>
        <taxon>Metazoa</taxon>
        <taxon>Ecdysozoa</taxon>
        <taxon>Arthropoda</taxon>
        <taxon>Hexapoda</taxon>
        <taxon>Insecta</taxon>
        <taxon>Pterygota</taxon>
        <taxon>Neoptera</taxon>
        <taxon>Paraneoptera</taxon>
        <taxon>Hemiptera</taxon>
        <taxon>Heteroptera</taxon>
        <taxon>Panheteroptera</taxon>
        <taxon>Cimicomorpha</taxon>
        <taxon>Miridae</taxon>
        <taxon>Mirini</taxon>
        <taxon>Lygus</taxon>
    </lineage>
</organism>
<sequence>MPEDSFQRKLAIANYLIKSTPINEVKYSLDDVNKLVQDPKVMKSISDTTLLSYNMTQYVHADVSKSKRLLMTPYNNIANTNIFYDYDLNSCYEVNQVTKEASSVSTPTIPALSPQVAAFRSEVNKALQAYISKYYIDNKCVSGIFVDGDRLVVCLSAINTNLNVYWTGNIRATYILPMNSGTQKLEGKIETVVHYFEEGNVQLHCSYTVDEKNGSSYVTTSPESFIKAVTIVESNWMSNLESMYITMHEDTFKRMRRRLPIRG</sequence>
<dbReference type="EMBL" id="GBHO01044079">
    <property type="protein sequence ID" value="JAF99524.1"/>
    <property type="molecule type" value="Transcribed_RNA"/>
</dbReference>
<evidence type="ECO:0000256" key="5">
    <source>
        <dbReference type="RuleBase" id="RU365077"/>
    </source>
</evidence>
<dbReference type="InterPro" id="IPR037282">
    <property type="entry name" value="CapZ_alpha/beta"/>
</dbReference>
<dbReference type="InterPro" id="IPR042489">
    <property type="entry name" value="CapZ_alpha_1"/>
</dbReference>
<dbReference type="PANTHER" id="PTHR10653:SF0">
    <property type="entry name" value="F-ACTIN-CAPPING PROTEIN SUBUNIT ALPHA"/>
    <property type="match status" value="1"/>
</dbReference>
<reference evidence="6" key="2">
    <citation type="submission" date="2014-07" db="EMBL/GenBank/DDBJ databases">
        <authorList>
            <person name="Hull J."/>
        </authorList>
    </citation>
    <scope>NUCLEOTIDE SEQUENCE</scope>
</reference>
<dbReference type="Gene3D" id="3.30.1140.60">
    <property type="entry name" value="F-actin capping protein, alpha subunit"/>
    <property type="match status" value="1"/>
</dbReference>
<proteinExistence type="inferred from homology"/>
<dbReference type="AlphaFoldDB" id="A0A0A9W3S8"/>
<dbReference type="SUPFAM" id="SSF90096">
    <property type="entry name" value="Subunits of heterodimeric actin filament capping protein Capz"/>
    <property type="match status" value="1"/>
</dbReference>
<reference evidence="6" key="1">
    <citation type="journal article" date="2014" name="PLoS ONE">
        <title>Transcriptome-Based Identification of ABC Transporters in the Western Tarnished Plant Bug Lygus hesperus.</title>
        <authorList>
            <person name="Hull J.J."/>
            <person name="Chaney K."/>
            <person name="Geib S.M."/>
            <person name="Fabrick J.A."/>
            <person name="Brent C.S."/>
            <person name="Walsh D."/>
            <person name="Lavine L.C."/>
        </authorList>
    </citation>
    <scope>NUCLEOTIDE SEQUENCE</scope>
</reference>
<dbReference type="PROSITE" id="PS00748">
    <property type="entry name" value="F_ACTIN_CAPPING_A_1"/>
    <property type="match status" value="1"/>
</dbReference>
<protein>
    <recommendedName>
        <fullName evidence="2 5">F-actin-capping protein subunit alpha</fullName>
    </recommendedName>
</protein>
<keyword evidence="3 5" id="KW-0117">Actin capping</keyword>
<dbReference type="GO" id="GO:0030036">
    <property type="term" value="P:actin cytoskeleton organization"/>
    <property type="evidence" value="ECO:0007669"/>
    <property type="project" value="TreeGrafter"/>
</dbReference>
<evidence type="ECO:0000256" key="1">
    <source>
        <dbReference type="ARBA" id="ARBA00010479"/>
    </source>
</evidence>
<comment type="similarity">
    <text evidence="1 5">Belongs to the F-actin-capping protein alpha subunit family.</text>
</comment>
<dbReference type="GO" id="GO:0051016">
    <property type="term" value="P:barbed-end actin filament capping"/>
    <property type="evidence" value="ECO:0007669"/>
    <property type="project" value="UniProtKB-UniRule"/>
</dbReference>
<dbReference type="Pfam" id="PF01267">
    <property type="entry name" value="F-actin_cap_A"/>
    <property type="match status" value="1"/>
</dbReference>
<keyword evidence="4 5" id="KW-0009">Actin-binding</keyword>
<dbReference type="GO" id="GO:0051015">
    <property type="term" value="F:actin filament binding"/>
    <property type="evidence" value="ECO:0007669"/>
    <property type="project" value="TreeGrafter"/>
</dbReference>
<name>A0A0A9W3S8_LYGHE</name>
<dbReference type="Gene3D" id="3.90.1150.210">
    <property type="entry name" value="F-actin capping protein, beta subunit"/>
    <property type="match status" value="1"/>
</dbReference>
<dbReference type="InterPro" id="IPR002189">
    <property type="entry name" value="CapZ_alpha"/>
</dbReference>
<dbReference type="PANTHER" id="PTHR10653">
    <property type="entry name" value="F-ACTIN-CAPPING PROTEIN SUBUNIT ALPHA"/>
    <property type="match status" value="1"/>
</dbReference>
<accession>A0A0A9W3S8</accession>
<comment type="subunit">
    <text evidence="5">Heterodimer of an alpha and a beta subunit.</text>
</comment>
<evidence type="ECO:0000256" key="2">
    <source>
        <dbReference type="ARBA" id="ARBA00014038"/>
    </source>
</evidence>
<evidence type="ECO:0000313" key="6">
    <source>
        <dbReference type="EMBL" id="JAF99524.1"/>
    </source>
</evidence>
<dbReference type="InterPro" id="IPR042276">
    <property type="entry name" value="CapZ_alpha/beta_2"/>
</dbReference>
<evidence type="ECO:0000256" key="4">
    <source>
        <dbReference type="ARBA" id="ARBA00023203"/>
    </source>
</evidence>
<dbReference type="GO" id="GO:0030863">
    <property type="term" value="C:cortical cytoskeleton"/>
    <property type="evidence" value="ECO:0007669"/>
    <property type="project" value="TreeGrafter"/>
</dbReference>
<evidence type="ECO:0000256" key="3">
    <source>
        <dbReference type="ARBA" id="ARBA00022467"/>
    </source>
</evidence>
<dbReference type="InterPro" id="IPR017865">
    <property type="entry name" value="F-actin_cap_asu_CS"/>
</dbReference>
<gene>
    <name evidence="6" type="primary">cap-1</name>
    <name evidence="6" type="ORF">CM83_100474</name>
</gene>